<feature type="domain" description="RRM" evidence="4">
    <location>
        <begin position="138"/>
        <end position="222"/>
    </location>
</feature>
<evidence type="ECO:0000313" key="6">
    <source>
        <dbReference type="Proteomes" id="UP001363151"/>
    </source>
</evidence>
<evidence type="ECO:0000313" key="5">
    <source>
        <dbReference type="EMBL" id="KAK7247742.1"/>
    </source>
</evidence>
<keyword evidence="1" id="KW-0694">RNA-binding</keyword>
<name>A0ABR1G3Z0_AURAN</name>
<evidence type="ECO:0000256" key="3">
    <source>
        <dbReference type="SAM" id="MobiDB-lite"/>
    </source>
</evidence>
<comment type="caution">
    <text evidence="5">The sequence shown here is derived from an EMBL/GenBank/DDBJ whole genome shotgun (WGS) entry which is preliminary data.</text>
</comment>
<proteinExistence type="predicted"/>
<evidence type="ECO:0000259" key="4">
    <source>
        <dbReference type="PROSITE" id="PS50102"/>
    </source>
</evidence>
<dbReference type="EMBL" id="JBBJCI010000128">
    <property type="protein sequence ID" value="KAK7247742.1"/>
    <property type="molecule type" value="Genomic_DNA"/>
</dbReference>
<organism evidence="5 6">
    <name type="scientific">Aureococcus anophagefferens</name>
    <name type="common">Harmful bloom alga</name>
    <dbReference type="NCBI Taxonomy" id="44056"/>
    <lineage>
        <taxon>Eukaryota</taxon>
        <taxon>Sar</taxon>
        <taxon>Stramenopiles</taxon>
        <taxon>Ochrophyta</taxon>
        <taxon>Pelagophyceae</taxon>
        <taxon>Pelagomonadales</taxon>
        <taxon>Pelagomonadaceae</taxon>
        <taxon>Aureococcus</taxon>
    </lineage>
</organism>
<feature type="region of interest" description="Disordered" evidence="3">
    <location>
        <begin position="1"/>
        <end position="48"/>
    </location>
</feature>
<dbReference type="PROSITE" id="PS50102">
    <property type="entry name" value="RRM"/>
    <property type="match status" value="1"/>
</dbReference>
<dbReference type="Proteomes" id="UP001363151">
    <property type="component" value="Unassembled WGS sequence"/>
</dbReference>
<reference evidence="5 6" key="1">
    <citation type="submission" date="2024-03" db="EMBL/GenBank/DDBJ databases">
        <title>Aureococcus anophagefferens CCMP1851 and Kratosvirus quantuckense: Draft genome of a second virus-susceptible host strain in the model system.</title>
        <authorList>
            <person name="Chase E."/>
            <person name="Truchon A.R."/>
            <person name="Schepens W."/>
            <person name="Wilhelm S.W."/>
        </authorList>
    </citation>
    <scope>NUCLEOTIDE SEQUENCE [LARGE SCALE GENOMIC DNA]</scope>
    <source>
        <strain evidence="5 6">CCMP1851</strain>
    </source>
</reference>
<feature type="region of interest" description="Disordered" evidence="3">
    <location>
        <begin position="500"/>
        <end position="523"/>
    </location>
</feature>
<keyword evidence="2" id="KW-0175">Coiled coil</keyword>
<keyword evidence="6" id="KW-1185">Reference proteome</keyword>
<feature type="coiled-coil region" evidence="2">
    <location>
        <begin position="77"/>
        <end position="122"/>
    </location>
</feature>
<evidence type="ECO:0000256" key="2">
    <source>
        <dbReference type="SAM" id="Coils"/>
    </source>
</evidence>
<feature type="compositionally biased region" description="Basic and acidic residues" evidence="3">
    <location>
        <begin position="500"/>
        <end position="510"/>
    </location>
</feature>
<sequence length="890" mass="95369">MEEPDAPEEPAAPDPAPEPAPAEEAPEEEPAQPAPEPPVDVDGGGGLGDGLAKSVGLAFTGPTQNMQSVFKLVFDVVQKQQVVISTLREEVNDMRDEYPQRLSALENEVAELKVALADAAALGAAPAPAAAPEPPPKYSVFVGNLPLDVDTNDTQSLLDDKTFDDATHASVDPPMSCDKWSSAHQVMHFDDVSTAEKVAETLDGAEVDLGGGQEVKAATATVLGARPESRFERQILVRHVKGEHAHNEVLAIVDEFIPEPEPCDLDGYGLRLVRFPSKIEALKAASALTGLEVDGSKIEAGVVGSVDEVRTLYRALHDLVPLDEATRHRTIVVSSASADAEVSSYTLGLEFDDVAEAKLAPAPAGTFQIGRVTFNSDAGFEKGRAVLDAGLRMGGSSVSGLAIELPLAEVLQKRVALLSDTLDELVQPQLKQATATVEVHDRKLEEEREAVLALHVRLDAIEEIARALDAKPKHREGADQGLVDDLVTRVDAVENRLDKVERRDPGESRPVEVAPAGGGPDAGELASTVTETIMAELERIGLLVAKESETIGRVYEVSDECLASTAIKHVDDLKKTVSAHSEELKDALAKLAAKLGKDEFAALCERHGDADNPLRPIFAYMRSLVSPLEEHKADRKELDARIVGLDTIVTARYEEALASERKRTLKLFADVNSNMDLVVGKVDVAERDVAAMKQQLLNDKLALHVAAQKVVDDDINGKIDAQHETLKKMEDALEDALKALEGTPNETTVRAMLSSLQDRIVSKLGGANAALSGEIASMKRELPRKVAREDVLRMLAKGIREVSEKLKSPDDAMMVGRVPYRCIACNNTSGMHDKQAAKVVHAGLSPVSATLPPDARGHHPVIVQAAYSTGRAGALRPLQRQGPAGIPVSR</sequence>
<accession>A0ABR1G3Z0</accession>
<gene>
    <name evidence="5" type="ORF">SO694_00088143</name>
</gene>
<feature type="compositionally biased region" description="Pro residues" evidence="3">
    <location>
        <begin position="10"/>
        <end position="20"/>
    </location>
</feature>
<dbReference type="InterPro" id="IPR000504">
    <property type="entry name" value="RRM_dom"/>
</dbReference>
<evidence type="ECO:0000256" key="1">
    <source>
        <dbReference type="PROSITE-ProRule" id="PRU00176"/>
    </source>
</evidence>
<protein>
    <recommendedName>
        <fullName evidence="4">RRM domain-containing protein</fullName>
    </recommendedName>
</protein>